<accession>A0A8S5VG93</accession>
<name>A0A8S5VG93_9CAUD</name>
<organism evidence="1">
    <name type="scientific">Siphoviridae sp. ct3R43</name>
    <dbReference type="NCBI Taxonomy" id="2825321"/>
    <lineage>
        <taxon>Viruses</taxon>
        <taxon>Duplodnaviria</taxon>
        <taxon>Heunggongvirae</taxon>
        <taxon>Uroviricota</taxon>
        <taxon>Caudoviricetes</taxon>
    </lineage>
</organism>
<protein>
    <submittedName>
        <fullName evidence="1">Uncharacterized protein</fullName>
    </submittedName>
</protein>
<proteinExistence type="predicted"/>
<sequence>MSLDTANLNLIYDRTESDETASAAIRKSYQALGNWSGLTDTERAQLERGALTYNTLNRVEAAVETLAAALTSAGYPVEVTPVLKGGKAEDREWQEGDIVRHAQWATYLDNVQRLRDAYYTLAETGELPAPGDKLKYTGANTIEKILADIDLLLDGMKSVYRRAGTFTAGGSYTRQLIRSI</sequence>
<evidence type="ECO:0000313" key="1">
    <source>
        <dbReference type="EMBL" id="DAG05607.1"/>
    </source>
</evidence>
<dbReference type="EMBL" id="BK016262">
    <property type="protein sequence ID" value="DAG05607.1"/>
    <property type="molecule type" value="Genomic_DNA"/>
</dbReference>
<reference evidence="1" key="1">
    <citation type="journal article" date="2021" name="Proc. Natl. Acad. Sci. U.S.A.">
        <title>A Catalog of Tens of Thousands of Viruses from Human Metagenomes Reveals Hidden Associations with Chronic Diseases.</title>
        <authorList>
            <person name="Tisza M.J."/>
            <person name="Buck C.B."/>
        </authorList>
    </citation>
    <scope>NUCLEOTIDE SEQUENCE</scope>
    <source>
        <strain evidence="1">Ct3R43</strain>
    </source>
</reference>